<keyword evidence="1" id="KW-0472">Membrane</keyword>
<accession>A0AAD3Y6V1</accession>
<evidence type="ECO:0000313" key="2">
    <source>
        <dbReference type="EMBL" id="GMH31902.1"/>
    </source>
</evidence>
<organism evidence="2 3">
    <name type="scientific">Nepenthes gracilis</name>
    <name type="common">Slender pitcher plant</name>
    <dbReference type="NCBI Taxonomy" id="150966"/>
    <lineage>
        <taxon>Eukaryota</taxon>
        <taxon>Viridiplantae</taxon>
        <taxon>Streptophyta</taxon>
        <taxon>Embryophyta</taxon>
        <taxon>Tracheophyta</taxon>
        <taxon>Spermatophyta</taxon>
        <taxon>Magnoliopsida</taxon>
        <taxon>eudicotyledons</taxon>
        <taxon>Gunneridae</taxon>
        <taxon>Pentapetalae</taxon>
        <taxon>Caryophyllales</taxon>
        <taxon>Nepenthaceae</taxon>
        <taxon>Nepenthes</taxon>
    </lineage>
</organism>
<gene>
    <name evidence="2" type="ORF">Nepgr_033746</name>
</gene>
<keyword evidence="1" id="KW-1133">Transmembrane helix</keyword>
<keyword evidence="3" id="KW-1185">Reference proteome</keyword>
<comment type="caution">
    <text evidence="2">The sequence shown here is derived from an EMBL/GenBank/DDBJ whole genome shotgun (WGS) entry which is preliminary data.</text>
</comment>
<dbReference type="AlphaFoldDB" id="A0AAD3Y6V1"/>
<dbReference type="Proteomes" id="UP001279734">
    <property type="component" value="Unassembled WGS sequence"/>
</dbReference>
<proteinExistence type="predicted"/>
<dbReference type="EMBL" id="BSYO01000043">
    <property type="protein sequence ID" value="GMH31902.1"/>
    <property type="molecule type" value="Genomic_DNA"/>
</dbReference>
<feature type="transmembrane region" description="Helical" evidence="1">
    <location>
        <begin position="72"/>
        <end position="95"/>
    </location>
</feature>
<reference evidence="2" key="1">
    <citation type="submission" date="2023-05" db="EMBL/GenBank/DDBJ databases">
        <title>Nepenthes gracilis genome sequencing.</title>
        <authorList>
            <person name="Fukushima K."/>
        </authorList>
    </citation>
    <scope>NUCLEOTIDE SEQUENCE</scope>
    <source>
        <strain evidence="2">SING2019-196</strain>
    </source>
</reference>
<protein>
    <submittedName>
        <fullName evidence="2">Uncharacterized protein</fullName>
    </submittedName>
</protein>
<keyword evidence="1" id="KW-0812">Transmembrane</keyword>
<sequence length="118" mass="12621">MPEVRKLLAYGAGVCGLHLPCRCLMLCCSFFLLQLPCGYVGFPLLCGSMSRDATVVVGCRFGMQSLNEVDGATFAAGAICLCALACCCCLTLLFVELQVCYVMEAAGFVDLTRLGRSR</sequence>
<feature type="transmembrane region" description="Helical" evidence="1">
    <location>
        <begin position="7"/>
        <end position="33"/>
    </location>
</feature>
<name>A0AAD3Y6V1_NEPGR</name>
<evidence type="ECO:0000256" key="1">
    <source>
        <dbReference type="SAM" id="Phobius"/>
    </source>
</evidence>
<evidence type="ECO:0000313" key="3">
    <source>
        <dbReference type="Proteomes" id="UP001279734"/>
    </source>
</evidence>